<dbReference type="EMBL" id="BMSX01000053">
    <property type="protein sequence ID" value="GGR64851.1"/>
    <property type="molecule type" value="Genomic_DNA"/>
</dbReference>
<feature type="compositionally biased region" description="Low complexity" evidence="1">
    <location>
        <begin position="33"/>
        <end position="46"/>
    </location>
</feature>
<reference evidence="2" key="1">
    <citation type="journal article" date="2014" name="Int. J. Syst. Evol. Microbiol.">
        <title>Complete genome sequence of Corynebacterium casei LMG S-19264T (=DSM 44701T), isolated from a smear-ripened cheese.</title>
        <authorList>
            <consortium name="US DOE Joint Genome Institute (JGI-PGF)"/>
            <person name="Walter F."/>
            <person name="Albersmeier A."/>
            <person name="Kalinowski J."/>
            <person name="Ruckert C."/>
        </authorList>
    </citation>
    <scope>NUCLEOTIDE SEQUENCE</scope>
    <source>
        <strain evidence="2">JCM 4346</strain>
    </source>
</reference>
<reference evidence="2" key="2">
    <citation type="submission" date="2020-09" db="EMBL/GenBank/DDBJ databases">
        <authorList>
            <person name="Sun Q."/>
            <person name="Ohkuma M."/>
        </authorList>
    </citation>
    <scope>NUCLEOTIDE SEQUENCE</scope>
    <source>
        <strain evidence="2">JCM 4346</strain>
    </source>
</reference>
<feature type="region of interest" description="Disordered" evidence="1">
    <location>
        <begin position="33"/>
        <end position="54"/>
    </location>
</feature>
<name>A0A918L0U7_9ACTN</name>
<dbReference type="AlphaFoldDB" id="A0A918L0U7"/>
<evidence type="ECO:0000313" key="2">
    <source>
        <dbReference type="EMBL" id="GGR64851.1"/>
    </source>
</evidence>
<accession>A0A918L0U7</accession>
<comment type="caution">
    <text evidence="2">The sequence shown here is derived from an EMBL/GenBank/DDBJ whole genome shotgun (WGS) entry which is preliminary data.</text>
</comment>
<evidence type="ECO:0000313" key="3">
    <source>
        <dbReference type="Proteomes" id="UP000658320"/>
    </source>
</evidence>
<keyword evidence="3" id="KW-1185">Reference proteome</keyword>
<dbReference type="Proteomes" id="UP000658320">
    <property type="component" value="Unassembled WGS sequence"/>
</dbReference>
<proteinExistence type="predicted"/>
<gene>
    <name evidence="2" type="ORF">GCM10010251_96700</name>
</gene>
<organism evidence="2 3">
    <name type="scientific">Streptomyces aurantiogriseus</name>
    <dbReference type="NCBI Taxonomy" id="66870"/>
    <lineage>
        <taxon>Bacteria</taxon>
        <taxon>Bacillati</taxon>
        <taxon>Actinomycetota</taxon>
        <taxon>Actinomycetes</taxon>
        <taxon>Kitasatosporales</taxon>
        <taxon>Streptomycetaceae</taxon>
        <taxon>Streptomyces</taxon>
    </lineage>
</organism>
<sequence length="54" mass="5897">MTRWRRLAAWNEAGVWDQPHAVLLKKANRTAPAWAPSAESSNAPSPGFTASATY</sequence>
<evidence type="ECO:0000256" key="1">
    <source>
        <dbReference type="SAM" id="MobiDB-lite"/>
    </source>
</evidence>
<protein>
    <submittedName>
        <fullName evidence="2">Uncharacterized protein</fullName>
    </submittedName>
</protein>